<dbReference type="InterPro" id="IPR000719">
    <property type="entry name" value="Prot_kinase_dom"/>
</dbReference>
<dbReference type="OrthoDB" id="40902at2759"/>
<dbReference type="InterPro" id="IPR011009">
    <property type="entry name" value="Kinase-like_dom_sf"/>
</dbReference>
<feature type="region of interest" description="Disordered" evidence="10">
    <location>
        <begin position="629"/>
        <end position="727"/>
    </location>
</feature>
<feature type="compositionally biased region" description="Basic and acidic residues" evidence="10">
    <location>
        <begin position="338"/>
        <end position="348"/>
    </location>
</feature>
<dbReference type="GO" id="GO:0045202">
    <property type="term" value="C:synapse"/>
    <property type="evidence" value="ECO:0007669"/>
    <property type="project" value="UniProtKB-ARBA"/>
</dbReference>
<comment type="similarity">
    <text evidence="3">Belongs to the protein kinase superfamily. CAMK Ser/Thr protein kinase family.</text>
</comment>
<protein>
    <recommendedName>
        <fullName evidence="8">CaM kinase-like vesicle-associated protein</fullName>
    </recommendedName>
</protein>
<dbReference type="PANTHER" id="PTHR24347">
    <property type="entry name" value="SERINE/THREONINE-PROTEIN KINASE"/>
    <property type="match status" value="1"/>
</dbReference>
<dbReference type="Gene3D" id="3.30.200.20">
    <property type="entry name" value="Phosphorylase Kinase, domain 1"/>
    <property type="match status" value="1"/>
</dbReference>
<comment type="function">
    <text evidence="9">Does not appear to have detectable kinase activity.</text>
</comment>
<dbReference type="FunFam" id="3.30.200.20:FF:000155">
    <property type="entry name" value="CaM kinase-like vesicle-associated, like"/>
    <property type="match status" value="1"/>
</dbReference>
<keyword evidence="4" id="KW-0112">Calmodulin-binding</keyword>
<dbReference type="Pfam" id="PF00069">
    <property type="entry name" value="Pkinase"/>
    <property type="match status" value="1"/>
</dbReference>
<evidence type="ECO:0000256" key="10">
    <source>
        <dbReference type="SAM" id="MobiDB-lite"/>
    </source>
</evidence>
<keyword evidence="13" id="KW-1185">Reference proteome</keyword>
<dbReference type="EMBL" id="JAFDVH010000005">
    <property type="protein sequence ID" value="KAG7477517.1"/>
    <property type="molecule type" value="Genomic_DNA"/>
</dbReference>
<evidence type="ECO:0000256" key="7">
    <source>
        <dbReference type="ARBA" id="ARBA00038588"/>
    </source>
</evidence>
<dbReference type="GO" id="GO:0005516">
    <property type="term" value="F:calmodulin binding"/>
    <property type="evidence" value="ECO:0007669"/>
    <property type="project" value="UniProtKB-KW"/>
</dbReference>
<reference evidence="12" key="1">
    <citation type="submission" date="2021-01" db="EMBL/GenBank/DDBJ databases">
        <authorList>
            <person name="Zahm M."/>
            <person name="Roques C."/>
            <person name="Cabau C."/>
            <person name="Klopp C."/>
            <person name="Donnadieu C."/>
            <person name="Jouanno E."/>
            <person name="Lampietro C."/>
            <person name="Louis A."/>
            <person name="Herpin A."/>
            <person name="Echchiki A."/>
            <person name="Berthelot C."/>
            <person name="Parey E."/>
            <person name="Roest-Crollius H."/>
            <person name="Braasch I."/>
            <person name="Postlethwait J."/>
            <person name="Bobe J."/>
            <person name="Montfort J."/>
            <person name="Bouchez O."/>
            <person name="Begum T."/>
            <person name="Mejri S."/>
            <person name="Adams A."/>
            <person name="Chen W.-J."/>
            <person name="Guiguen Y."/>
        </authorList>
    </citation>
    <scope>NUCLEOTIDE SEQUENCE</scope>
    <source>
        <strain evidence="12">YG-15Mar2019-1</strain>
        <tissue evidence="12">Brain</tissue>
    </source>
</reference>
<evidence type="ECO:0000256" key="4">
    <source>
        <dbReference type="ARBA" id="ARBA00022860"/>
    </source>
</evidence>
<keyword evidence="5" id="KW-0472">Membrane</keyword>
<feature type="compositionally biased region" description="Basic and acidic residues" evidence="10">
    <location>
        <begin position="428"/>
        <end position="438"/>
    </location>
</feature>
<dbReference type="Proteomes" id="UP001046870">
    <property type="component" value="Chromosome 5"/>
</dbReference>
<feature type="domain" description="Protein kinase" evidence="11">
    <location>
        <begin position="24"/>
        <end position="286"/>
    </location>
</feature>
<dbReference type="SUPFAM" id="SSF56112">
    <property type="entry name" value="Protein kinase-like (PK-like)"/>
    <property type="match status" value="1"/>
</dbReference>
<evidence type="ECO:0000256" key="3">
    <source>
        <dbReference type="ARBA" id="ARBA00006692"/>
    </source>
</evidence>
<feature type="compositionally biased region" description="Pro residues" evidence="10">
    <location>
        <begin position="659"/>
        <end position="690"/>
    </location>
</feature>
<feature type="region of interest" description="Disordered" evidence="10">
    <location>
        <begin position="328"/>
        <end position="562"/>
    </location>
</feature>
<comment type="subcellular location">
    <subcellularLocation>
        <location evidence="2">Cytoplasmic vesicle membrane</location>
        <topology evidence="2">Peripheral membrane protein</topology>
    </subcellularLocation>
</comment>
<evidence type="ECO:0000313" key="13">
    <source>
        <dbReference type="Proteomes" id="UP001046870"/>
    </source>
</evidence>
<name>A0A9D3TBW3_MEGAT</name>
<evidence type="ECO:0000256" key="5">
    <source>
        <dbReference type="ARBA" id="ARBA00023136"/>
    </source>
</evidence>
<dbReference type="AlphaFoldDB" id="A0A9D3TBW3"/>
<gene>
    <name evidence="12" type="ORF">MATL_G00070550</name>
</gene>
<dbReference type="PROSITE" id="PS50011">
    <property type="entry name" value="PROTEIN_KINASE_DOM"/>
    <property type="match status" value="1"/>
</dbReference>
<feature type="compositionally biased region" description="Polar residues" evidence="10">
    <location>
        <begin position="489"/>
        <end position="498"/>
    </location>
</feature>
<evidence type="ECO:0000259" key="11">
    <source>
        <dbReference type="PROSITE" id="PS50011"/>
    </source>
</evidence>
<evidence type="ECO:0000256" key="8">
    <source>
        <dbReference type="ARBA" id="ARBA00039200"/>
    </source>
</evidence>
<feature type="compositionally biased region" description="Basic and acidic residues" evidence="10">
    <location>
        <begin position="472"/>
        <end position="487"/>
    </location>
</feature>
<dbReference type="GO" id="GO:0004672">
    <property type="term" value="F:protein kinase activity"/>
    <property type="evidence" value="ECO:0007669"/>
    <property type="project" value="InterPro"/>
</dbReference>
<keyword evidence="6" id="KW-0968">Cytoplasmic vesicle</keyword>
<dbReference type="Gene3D" id="1.10.510.10">
    <property type="entry name" value="Transferase(Phosphotransferase) domain 1"/>
    <property type="match status" value="1"/>
</dbReference>
<comment type="subunit">
    <text evidence="7">Interacts with calmodulin, in the presence of calcium.</text>
</comment>
<dbReference type="GO" id="GO:0030659">
    <property type="term" value="C:cytoplasmic vesicle membrane"/>
    <property type="evidence" value="ECO:0007669"/>
    <property type="project" value="UniProtKB-SubCell"/>
</dbReference>
<evidence type="ECO:0000256" key="6">
    <source>
        <dbReference type="ARBA" id="ARBA00023329"/>
    </source>
</evidence>
<evidence type="ECO:0000313" key="12">
    <source>
        <dbReference type="EMBL" id="KAG7477517.1"/>
    </source>
</evidence>
<accession>A0A9D3TBW3</accession>
<organism evidence="12 13">
    <name type="scientific">Megalops atlanticus</name>
    <name type="common">Tarpon</name>
    <name type="synonym">Clupea gigantea</name>
    <dbReference type="NCBI Taxonomy" id="7932"/>
    <lineage>
        <taxon>Eukaryota</taxon>
        <taxon>Metazoa</taxon>
        <taxon>Chordata</taxon>
        <taxon>Craniata</taxon>
        <taxon>Vertebrata</taxon>
        <taxon>Euteleostomi</taxon>
        <taxon>Actinopterygii</taxon>
        <taxon>Neopterygii</taxon>
        <taxon>Teleostei</taxon>
        <taxon>Elopiformes</taxon>
        <taxon>Megalopidae</taxon>
        <taxon>Megalops</taxon>
    </lineage>
</organism>
<comment type="caution">
    <text evidence="12">The sequence shown here is derived from an EMBL/GenBank/DDBJ whole genome shotgun (WGS) entry which is preliminary data.</text>
</comment>
<feature type="compositionally biased region" description="Gly residues" evidence="10">
    <location>
        <begin position="349"/>
        <end position="361"/>
    </location>
</feature>
<evidence type="ECO:0000256" key="9">
    <source>
        <dbReference type="ARBA" id="ARBA00055881"/>
    </source>
</evidence>
<sequence>MPFGCLALRDGRTYNTLSDITDKYEIGQVLRAKEFCELCLVKERQTDKVFVCKKFLKKDGRKVRKAAKNEIMILKMVNHPNILQLIDTFETRKEYFIIQELATGGDVFDWILDQGSYTERDASNVVRQVLEAVAYLHSLNIVHRNLKLENLMYYTENNHNKVVLRDFYLSKFENGSITEPCGTPEYLAPEVVARHRYGRPVDCWAVGVIMYILLSGNPPFYDETEEENTDLHNRIIFCRIVAGEFEFDSPYWDDISPAAKELVCRLMEVDQMLRITAQDALWHEWIAGNGASEKNLKDGVCAQFEKNFAKAKWRKAIRVTTFMQRLRAPESGGVSGEKSPEGQDKGEGGEAGEGGGQGPGTLGEQLDTNKTGSKKGTGDGSRKMAAVLGKDKATPEVKPAPPTADPTADPTKGSDSRGTKVIVLEQEASSKGEEKQKCSPETPNRRKMAAVLSHSLDHGPGVATTTTAPPADWEKPVQREKEGERRQAAPSSWCQTQLPEAVAEKAAGAGGLPDLSPRGRSGDVGRVGRGSPDPGFARGKQGDVGYGVAGSPSLGRKSTVSVQEHMEAAAGTSSFGSHYSYSASGGTVFGGLGQGATGSSDWQMDSVIEQIEKQMAAVLEKIEGDMPSLLEQISDCPEQRPKSAHCSPSSRPRAQRHSTPPPLPTTPRPPLPSLPHLTIPPPSYPPPSPPTHIHAYSQPASAQDERDSQRGAVRSGQSTRGQAGRGL</sequence>
<proteinExistence type="inferred from homology"/>
<dbReference type="GO" id="GO:0005524">
    <property type="term" value="F:ATP binding"/>
    <property type="evidence" value="ECO:0007669"/>
    <property type="project" value="InterPro"/>
</dbReference>
<comment type="cofactor">
    <cofactor evidence="1">
        <name>Ca(2+)</name>
        <dbReference type="ChEBI" id="CHEBI:29108"/>
    </cofactor>
</comment>
<evidence type="ECO:0000256" key="1">
    <source>
        <dbReference type="ARBA" id="ARBA00001913"/>
    </source>
</evidence>
<dbReference type="FunFam" id="1.10.510.10:FF:000188">
    <property type="entry name" value="CaM kinase-like vesicle-associated, like"/>
    <property type="match status" value="1"/>
</dbReference>
<evidence type="ECO:0000256" key="2">
    <source>
        <dbReference type="ARBA" id="ARBA00004284"/>
    </source>
</evidence>